<keyword evidence="1" id="KW-1133">Transmembrane helix</keyword>
<evidence type="ECO:0000313" key="2">
    <source>
        <dbReference type="EMBL" id="AGB40519.1"/>
    </source>
</evidence>
<accession>L0K837</accession>
<dbReference type="HOGENOM" id="CLU_192686_1_2_9"/>
<dbReference type="OrthoDB" id="1727295at2"/>
<dbReference type="AlphaFoldDB" id="L0K837"/>
<keyword evidence="1" id="KW-0812">Transmembrane</keyword>
<dbReference type="InterPro" id="IPR018730">
    <property type="entry name" value="DUF2273"/>
</dbReference>
<proteinExistence type="predicted"/>
<feature type="transmembrane region" description="Helical" evidence="1">
    <location>
        <begin position="22"/>
        <end position="55"/>
    </location>
</feature>
<dbReference type="STRING" id="748449.Halha_0545"/>
<organism evidence="2 3">
    <name type="scientific">Halobacteroides halobius (strain ATCC 35273 / DSM 5150 / MD-1)</name>
    <dbReference type="NCBI Taxonomy" id="748449"/>
    <lineage>
        <taxon>Bacteria</taxon>
        <taxon>Bacillati</taxon>
        <taxon>Bacillota</taxon>
        <taxon>Clostridia</taxon>
        <taxon>Halanaerobiales</taxon>
        <taxon>Halobacteroidaceae</taxon>
        <taxon>Halobacteroides</taxon>
    </lineage>
</organism>
<dbReference type="eggNOG" id="COG5547">
    <property type="taxonomic scope" value="Bacteria"/>
</dbReference>
<evidence type="ECO:0000313" key="3">
    <source>
        <dbReference type="Proteomes" id="UP000010880"/>
    </source>
</evidence>
<dbReference type="RefSeq" id="WP_015326245.1">
    <property type="nucleotide sequence ID" value="NC_019978.1"/>
</dbReference>
<dbReference type="KEGG" id="hhl:Halha_0545"/>
<evidence type="ECO:0000256" key="1">
    <source>
        <dbReference type="SAM" id="Phobius"/>
    </source>
</evidence>
<keyword evidence="1" id="KW-0472">Membrane</keyword>
<keyword evidence="3" id="KW-1185">Reference proteome</keyword>
<name>L0K837_HALHC</name>
<protein>
    <submittedName>
        <fullName evidence="2">Small integral membrane protein (DUF2273)</fullName>
    </submittedName>
</protein>
<sequence>MAKFDDLDQLLALLDDYKGRTLGMLIGLFAALLIISLGVIPAIFIMMCMAIGYYFGARYDNRKDFKDVIDKIFPPQE</sequence>
<reference evidence="3" key="1">
    <citation type="submission" date="2012-02" db="EMBL/GenBank/DDBJ databases">
        <title>The complete genome of Halobacteroides halobius DSM 5150.</title>
        <authorList>
            <person name="Lucas S."/>
            <person name="Copeland A."/>
            <person name="Lapidus A."/>
            <person name="Glavina del Rio T."/>
            <person name="Dalin E."/>
            <person name="Tice H."/>
            <person name="Bruce D."/>
            <person name="Goodwin L."/>
            <person name="Pitluck S."/>
            <person name="Peters L."/>
            <person name="Mikhailova N."/>
            <person name="Gu W."/>
            <person name="Kyrpides N."/>
            <person name="Mavromatis K."/>
            <person name="Ivanova N."/>
            <person name="Brettin T."/>
            <person name="Detter J.C."/>
            <person name="Han C."/>
            <person name="Larimer F."/>
            <person name="Land M."/>
            <person name="Hauser L."/>
            <person name="Markowitz V."/>
            <person name="Cheng J.-F."/>
            <person name="Hugenholtz P."/>
            <person name="Woyke T."/>
            <person name="Wu D."/>
            <person name="Tindall B."/>
            <person name="Pomrenke H."/>
            <person name="Brambilla E."/>
            <person name="Klenk H.-P."/>
            <person name="Eisen J.A."/>
        </authorList>
    </citation>
    <scope>NUCLEOTIDE SEQUENCE [LARGE SCALE GENOMIC DNA]</scope>
    <source>
        <strain evidence="3">ATCC 35273 / DSM 5150 / MD-1</strain>
    </source>
</reference>
<dbReference type="EMBL" id="CP003359">
    <property type="protein sequence ID" value="AGB40519.1"/>
    <property type="molecule type" value="Genomic_DNA"/>
</dbReference>
<dbReference type="Proteomes" id="UP000010880">
    <property type="component" value="Chromosome"/>
</dbReference>
<dbReference type="Pfam" id="PF10031">
    <property type="entry name" value="DUF2273"/>
    <property type="match status" value="1"/>
</dbReference>
<gene>
    <name evidence="2" type="ordered locus">Halha_0545</name>
</gene>